<dbReference type="EMBL" id="CP039897">
    <property type="protein sequence ID" value="QCL77823.1"/>
    <property type="molecule type" value="Genomic_DNA"/>
</dbReference>
<dbReference type="Gene3D" id="3.40.109.10">
    <property type="entry name" value="NADH Oxidase"/>
    <property type="match status" value="1"/>
</dbReference>
<dbReference type="SUPFAM" id="SSF55469">
    <property type="entry name" value="FMN-dependent nitroreductase-like"/>
    <property type="match status" value="1"/>
</dbReference>
<dbReference type="Proteomes" id="UP000298579">
    <property type="component" value="Chromosome circular"/>
</dbReference>
<accession>A0AAE6EDG4</accession>
<gene>
    <name evidence="2" type="ORF">CFBP5877_01120</name>
</gene>
<feature type="region of interest" description="Disordered" evidence="1">
    <location>
        <begin position="1"/>
        <end position="20"/>
    </location>
</feature>
<name>A0AAE6EDG4_AGRTU</name>
<feature type="compositionally biased region" description="Pro residues" evidence="1">
    <location>
        <begin position="1"/>
        <end position="11"/>
    </location>
</feature>
<dbReference type="RefSeq" id="WP_130932471.1">
    <property type="nucleotide sequence ID" value="NZ_CP039888.1"/>
</dbReference>
<proteinExistence type="predicted"/>
<evidence type="ECO:0000256" key="1">
    <source>
        <dbReference type="SAM" id="MobiDB-lite"/>
    </source>
</evidence>
<reference evidence="2 3" key="1">
    <citation type="submission" date="2019-04" db="EMBL/GenBank/DDBJ databases">
        <title>Complete genome sequence of Agrobacterium tumefaciens CFBP5877.</title>
        <authorList>
            <person name="Huang Y.-Y."/>
            <person name="Chiang H.-Y."/>
            <person name="Chou L."/>
            <person name="Lai E.-M."/>
            <person name="Kuo C.-H."/>
        </authorList>
    </citation>
    <scope>NUCLEOTIDE SEQUENCE [LARGE SCALE GENOMIC DNA]</scope>
    <source>
        <strain evidence="2 3">CFBP5877</strain>
    </source>
</reference>
<protein>
    <recommendedName>
        <fullName evidence="4">Nitroreductase domain-containing protein</fullName>
    </recommendedName>
</protein>
<evidence type="ECO:0000313" key="2">
    <source>
        <dbReference type="EMBL" id="QCL77823.1"/>
    </source>
</evidence>
<sequence length="222" mass="24186">MRPIDPSPTGKPPKVSEPNWYEPRKLEIPGIVCQPRDFADLLRSRRSTRHMQVAALSRVASVVRETLKSDFIGTGSHMGRKLKRVISAGALHPIKSVIIDSDGYAVAYDDDHDAFLAIKPRKLDLLAKGLRSCATVLPSAHGHFIALMADVHLTSTVYKNPESLLWRDAGAVLQTLAMASEAFDLGFCPLGILGQDFADALLPEDHQYLGVGVAVIGQRAPE</sequence>
<evidence type="ECO:0008006" key="4">
    <source>
        <dbReference type="Google" id="ProtNLM"/>
    </source>
</evidence>
<evidence type="ECO:0000313" key="3">
    <source>
        <dbReference type="Proteomes" id="UP000298579"/>
    </source>
</evidence>
<dbReference type="InterPro" id="IPR000415">
    <property type="entry name" value="Nitroreductase-like"/>
</dbReference>
<organism evidence="2 3">
    <name type="scientific">Agrobacterium tumefaciens</name>
    <dbReference type="NCBI Taxonomy" id="358"/>
    <lineage>
        <taxon>Bacteria</taxon>
        <taxon>Pseudomonadati</taxon>
        <taxon>Pseudomonadota</taxon>
        <taxon>Alphaproteobacteria</taxon>
        <taxon>Hyphomicrobiales</taxon>
        <taxon>Rhizobiaceae</taxon>
        <taxon>Rhizobium/Agrobacterium group</taxon>
        <taxon>Agrobacterium</taxon>
        <taxon>Agrobacterium tumefaciens complex</taxon>
    </lineage>
</organism>
<dbReference type="AlphaFoldDB" id="A0AAE6EDG4"/>
<dbReference type="GO" id="GO:0016491">
    <property type="term" value="F:oxidoreductase activity"/>
    <property type="evidence" value="ECO:0007669"/>
    <property type="project" value="InterPro"/>
</dbReference>